<organism evidence="10 11">
    <name type="scientific">Dermatophagoides pteronyssinus</name>
    <name type="common">European house dust mite</name>
    <dbReference type="NCBI Taxonomy" id="6956"/>
    <lineage>
        <taxon>Eukaryota</taxon>
        <taxon>Metazoa</taxon>
        <taxon>Ecdysozoa</taxon>
        <taxon>Arthropoda</taxon>
        <taxon>Chelicerata</taxon>
        <taxon>Arachnida</taxon>
        <taxon>Acari</taxon>
        <taxon>Acariformes</taxon>
        <taxon>Sarcoptiformes</taxon>
        <taxon>Astigmata</taxon>
        <taxon>Psoroptidia</taxon>
        <taxon>Analgoidea</taxon>
        <taxon>Pyroglyphidae</taxon>
        <taxon>Dermatophagoidinae</taxon>
        <taxon>Dermatophagoides</taxon>
    </lineage>
</organism>
<dbReference type="GO" id="GO:0005765">
    <property type="term" value="C:lysosomal membrane"/>
    <property type="evidence" value="ECO:0007669"/>
    <property type="project" value="UniProtKB-SubCell"/>
</dbReference>
<reference evidence="11" key="1">
    <citation type="submission" date="2025-08" db="UniProtKB">
        <authorList>
            <consortium name="RefSeq"/>
        </authorList>
    </citation>
    <scope>IDENTIFICATION</scope>
    <source>
        <strain evidence="11">Airmid</strain>
    </source>
</reference>
<evidence type="ECO:0000259" key="9">
    <source>
        <dbReference type="PROSITE" id="PS51837"/>
    </source>
</evidence>
<keyword evidence="8" id="KW-1133">Transmembrane helix</keyword>
<dbReference type="Pfam" id="PF10601">
    <property type="entry name" value="zf-LITAF-like"/>
    <property type="match status" value="1"/>
</dbReference>
<feature type="domain" description="LITAF" evidence="9">
    <location>
        <begin position="70"/>
        <end position="154"/>
    </location>
</feature>
<evidence type="ECO:0000256" key="2">
    <source>
        <dbReference type="ARBA" id="ARBA00004481"/>
    </source>
</evidence>
<gene>
    <name evidence="11" type="primary">LOC113797493</name>
</gene>
<dbReference type="RefSeq" id="XP_027203686.1">
    <property type="nucleotide sequence ID" value="XM_027347885.1"/>
</dbReference>
<proteinExistence type="inferred from homology"/>
<evidence type="ECO:0000256" key="4">
    <source>
        <dbReference type="ARBA" id="ARBA00005975"/>
    </source>
</evidence>
<evidence type="ECO:0000313" key="11">
    <source>
        <dbReference type="RefSeq" id="XP_027203686.1"/>
    </source>
</evidence>
<accession>A0A6P6YFM4</accession>
<comment type="similarity">
    <text evidence="4">Belongs to the CDIP1/LITAF family.</text>
</comment>
<sequence length="156" mass="18082">MGFYCLNFDVYSCKKKFHLFICFHCDQIISLTKKNFKSISTSEIIQINMDHDQSNNRINKPINEVPKTNYSTMLLKELKNQMTLTREPIEIDCPECKNKTMTRTQQVNGQLTYLICVLCTLGCWCGLLPMIIDDFKDIKHNCSNCGAIIGTHYLRL</sequence>
<keyword evidence="7 8" id="KW-0472">Membrane</keyword>
<dbReference type="SMART" id="SM00714">
    <property type="entry name" value="LITAF"/>
    <property type="match status" value="1"/>
</dbReference>
<dbReference type="AlphaFoldDB" id="A0A6P6YFM4"/>
<protein>
    <submittedName>
        <fullName evidence="11">Lipopolysaccharide-induced tumor necrosis factor-alpha factor homolog</fullName>
    </submittedName>
</protein>
<dbReference type="GO" id="GO:0008270">
    <property type="term" value="F:zinc ion binding"/>
    <property type="evidence" value="ECO:0007669"/>
    <property type="project" value="TreeGrafter"/>
</dbReference>
<keyword evidence="10" id="KW-1185">Reference proteome</keyword>
<dbReference type="Proteomes" id="UP000515146">
    <property type="component" value="Unplaced"/>
</dbReference>
<evidence type="ECO:0000313" key="10">
    <source>
        <dbReference type="Proteomes" id="UP000515146"/>
    </source>
</evidence>
<dbReference type="PANTHER" id="PTHR23292:SF6">
    <property type="entry name" value="FI16602P1-RELATED"/>
    <property type="match status" value="1"/>
</dbReference>
<evidence type="ECO:0000256" key="5">
    <source>
        <dbReference type="ARBA" id="ARBA00022723"/>
    </source>
</evidence>
<dbReference type="InParanoid" id="A0A6P6YFM4"/>
<name>A0A6P6YFM4_DERPT</name>
<evidence type="ECO:0000256" key="6">
    <source>
        <dbReference type="ARBA" id="ARBA00022833"/>
    </source>
</evidence>
<evidence type="ECO:0000256" key="1">
    <source>
        <dbReference type="ARBA" id="ARBA00004414"/>
    </source>
</evidence>
<evidence type="ECO:0000256" key="8">
    <source>
        <dbReference type="SAM" id="Phobius"/>
    </source>
</evidence>
<feature type="transmembrane region" description="Helical" evidence="8">
    <location>
        <begin position="111"/>
        <end position="132"/>
    </location>
</feature>
<comment type="subcellular location">
    <subcellularLocation>
        <location evidence="2">Endosome membrane</location>
        <topology evidence="2">Peripheral membrane protein</topology>
    </subcellularLocation>
    <subcellularLocation>
        <location evidence="1">Late endosome membrane</location>
    </subcellularLocation>
    <subcellularLocation>
        <location evidence="3">Lysosome membrane</location>
        <topology evidence="3">Peripheral membrane protein</topology>
        <orientation evidence="3">Cytoplasmic side</orientation>
    </subcellularLocation>
</comment>
<dbReference type="GO" id="GO:0031902">
    <property type="term" value="C:late endosome membrane"/>
    <property type="evidence" value="ECO:0007669"/>
    <property type="project" value="UniProtKB-SubCell"/>
</dbReference>
<keyword evidence="8" id="KW-0812">Transmembrane</keyword>
<evidence type="ECO:0000256" key="3">
    <source>
        <dbReference type="ARBA" id="ARBA00004630"/>
    </source>
</evidence>
<keyword evidence="6" id="KW-0862">Zinc</keyword>
<dbReference type="PANTHER" id="PTHR23292">
    <property type="entry name" value="LIPOPOLYSACCHARIDE-INDUCED TUMOR NECROSIS FACTOR-ALPHA FACTOR"/>
    <property type="match status" value="1"/>
</dbReference>
<keyword evidence="5" id="KW-0479">Metal-binding</keyword>
<dbReference type="InterPro" id="IPR006629">
    <property type="entry name" value="LITAF"/>
</dbReference>
<evidence type="ECO:0000256" key="7">
    <source>
        <dbReference type="ARBA" id="ARBA00023136"/>
    </source>
</evidence>
<dbReference type="KEGG" id="dpte:113797493"/>
<dbReference type="InterPro" id="IPR037519">
    <property type="entry name" value="LITAF_fam"/>
</dbReference>
<dbReference type="PROSITE" id="PS51837">
    <property type="entry name" value="LITAF"/>
    <property type="match status" value="1"/>
</dbReference>
<dbReference type="OrthoDB" id="5599753at2759"/>